<organism evidence="1 2">
    <name type="scientific">Pseudoalteromonas denitrificans DSM 6059</name>
    <dbReference type="NCBI Taxonomy" id="1123010"/>
    <lineage>
        <taxon>Bacteria</taxon>
        <taxon>Pseudomonadati</taxon>
        <taxon>Pseudomonadota</taxon>
        <taxon>Gammaproteobacteria</taxon>
        <taxon>Alteromonadales</taxon>
        <taxon>Pseudoalteromonadaceae</taxon>
        <taxon>Pseudoalteromonas</taxon>
    </lineage>
</organism>
<reference evidence="1 2" key="1">
    <citation type="submission" date="2016-10" db="EMBL/GenBank/DDBJ databases">
        <authorList>
            <person name="de Groot N.N."/>
        </authorList>
    </citation>
    <scope>NUCLEOTIDE SEQUENCE [LARGE SCALE GENOMIC DNA]</scope>
    <source>
        <strain evidence="1 2">DSM 6059</strain>
    </source>
</reference>
<accession>A0A1I1TBB9</accession>
<dbReference type="AlphaFoldDB" id="A0A1I1TBB9"/>
<proteinExistence type="predicted"/>
<keyword evidence="2" id="KW-1185">Reference proteome</keyword>
<protein>
    <submittedName>
        <fullName evidence="1">Uncharacterized protein</fullName>
    </submittedName>
</protein>
<dbReference type="EMBL" id="FOLO01000065">
    <property type="protein sequence ID" value="SFD52740.1"/>
    <property type="molecule type" value="Genomic_DNA"/>
</dbReference>
<gene>
    <name evidence="1" type="ORF">SAMN02745724_04765</name>
</gene>
<sequence length="57" mass="6328">MKINLKKKLLKNLSLNTKQLKQDATPQVAGGMYASSPHIKGCISYQGWTCNSLYNCP</sequence>
<name>A0A1I1TBB9_9GAMM</name>
<evidence type="ECO:0000313" key="1">
    <source>
        <dbReference type="EMBL" id="SFD52740.1"/>
    </source>
</evidence>
<dbReference type="Proteomes" id="UP000198862">
    <property type="component" value="Unassembled WGS sequence"/>
</dbReference>
<evidence type="ECO:0000313" key="2">
    <source>
        <dbReference type="Proteomes" id="UP000198862"/>
    </source>
</evidence>